<evidence type="ECO:0000313" key="3">
    <source>
        <dbReference type="EMBL" id="PSC04236.1"/>
    </source>
</evidence>
<comment type="similarity">
    <text evidence="1">Belongs to the type III secretion exporter family.</text>
</comment>
<dbReference type="SUPFAM" id="SSF160544">
    <property type="entry name" value="EscU C-terminal domain-like"/>
    <property type="match status" value="1"/>
</dbReference>
<dbReference type="GO" id="GO:0005886">
    <property type="term" value="C:plasma membrane"/>
    <property type="evidence" value="ECO:0007669"/>
    <property type="project" value="TreeGrafter"/>
</dbReference>
<dbReference type="GO" id="GO:0009306">
    <property type="term" value="P:protein secretion"/>
    <property type="evidence" value="ECO:0007669"/>
    <property type="project" value="InterPro"/>
</dbReference>
<dbReference type="OrthoDB" id="9807950at2"/>
<dbReference type="EMBL" id="PVZS01000015">
    <property type="protein sequence ID" value="PSC04236.1"/>
    <property type="molecule type" value="Genomic_DNA"/>
</dbReference>
<evidence type="ECO:0000256" key="2">
    <source>
        <dbReference type="SAM" id="Phobius"/>
    </source>
</evidence>
<accession>A0A2T1HRG9</accession>
<keyword evidence="2" id="KW-0472">Membrane</keyword>
<dbReference type="RefSeq" id="WP_106337762.1">
    <property type="nucleotide sequence ID" value="NZ_PVZS01000015.1"/>
</dbReference>
<comment type="caution">
    <text evidence="3">The sequence shown here is derived from an EMBL/GenBank/DDBJ whole genome shotgun (WGS) entry which is preliminary data.</text>
</comment>
<name>A0A2T1HRG9_9HYPH</name>
<dbReference type="Gene3D" id="3.40.1690.10">
    <property type="entry name" value="secretion proteins EscU"/>
    <property type="match status" value="1"/>
</dbReference>
<dbReference type="Proteomes" id="UP000239772">
    <property type="component" value="Unassembled WGS sequence"/>
</dbReference>
<dbReference type="AlphaFoldDB" id="A0A2T1HRG9"/>
<keyword evidence="2" id="KW-1133">Transmembrane helix</keyword>
<evidence type="ECO:0008006" key="5">
    <source>
        <dbReference type="Google" id="ProtNLM"/>
    </source>
</evidence>
<keyword evidence="4" id="KW-1185">Reference proteome</keyword>
<protein>
    <recommendedName>
        <fullName evidence="5">EscU/YscU/HrcU family type III secretion system export apparatus switch protein</fullName>
    </recommendedName>
</protein>
<evidence type="ECO:0000313" key="4">
    <source>
        <dbReference type="Proteomes" id="UP000239772"/>
    </source>
</evidence>
<dbReference type="InterPro" id="IPR006135">
    <property type="entry name" value="T3SS_substrate_exporter"/>
</dbReference>
<organism evidence="3 4">
    <name type="scientific">Alsobacter soli</name>
    <dbReference type="NCBI Taxonomy" id="2109933"/>
    <lineage>
        <taxon>Bacteria</taxon>
        <taxon>Pseudomonadati</taxon>
        <taxon>Pseudomonadota</taxon>
        <taxon>Alphaproteobacteria</taxon>
        <taxon>Hyphomicrobiales</taxon>
        <taxon>Alsobacteraceae</taxon>
        <taxon>Alsobacter</taxon>
    </lineage>
</organism>
<gene>
    <name evidence="3" type="ORF">SLNSH_14680</name>
</gene>
<dbReference type="PANTHER" id="PTHR30531:SF12">
    <property type="entry name" value="FLAGELLAR BIOSYNTHETIC PROTEIN FLHB"/>
    <property type="match status" value="1"/>
</dbReference>
<feature type="transmembrane region" description="Helical" evidence="2">
    <location>
        <begin position="76"/>
        <end position="103"/>
    </location>
</feature>
<dbReference type="PANTHER" id="PTHR30531">
    <property type="entry name" value="FLAGELLAR BIOSYNTHETIC PROTEIN FLHB"/>
    <property type="match status" value="1"/>
</dbReference>
<feature type="transmembrane region" description="Helical" evidence="2">
    <location>
        <begin position="180"/>
        <end position="202"/>
    </location>
</feature>
<feature type="transmembrane region" description="Helical" evidence="2">
    <location>
        <begin position="29"/>
        <end position="50"/>
    </location>
</feature>
<proteinExistence type="inferred from homology"/>
<dbReference type="PRINTS" id="PR00950">
    <property type="entry name" value="TYPE3IMSPROT"/>
</dbReference>
<dbReference type="Pfam" id="PF01312">
    <property type="entry name" value="Bac_export_2"/>
    <property type="match status" value="1"/>
</dbReference>
<dbReference type="InterPro" id="IPR029025">
    <property type="entry name" value="T3SS_substrate_exporter_C"/>
</dbReference>
<feature type="transmembrane region" description="Helical" evidence="2">
    <location>
        <begin position="141"/>
        <end position="160"/>
    </location>
</feature>
<evidence type="ECO:0000256" key="1">
    <source>
        <dbReference type="ARBA" id="ARBA00010690"/>
    </source>
</evidence>
<sequence>MSQEKELPPTAQHLRQLARKGRFPTAPEFRTGVQFVTALLAVAVLAPPAIHKMAAVSQHLIDRASDREPLLFDHGFFAPLSAAAVFFLTLGMIAACILVLTAVMETGVFGFFAENVRLDFQRINPVSGLKNIFGLPALKRIVFNIAEAVLISFATAYVLLSNLRSLLDAPSCGISCVGGLAVYLLGMLLALVAVIYLVFGALDLKISRVVFRHENKMSHSDVKRERKDTDGSPEIKAAMADARYELMSSAPMRRERVQEQRQEQQDASIVLLSDKEAVALRYQTGGDSAPVLIWRGPPSRVASLLATAPTTKVARNPEVVDHLASTPIGSEIPPALYPAVSRAMEEAGLTL</sequence>
<keyword evidence="2" id="KW-0812">Transmembrane</keyword>
<reference evidence="4" key="1">
    <citation type="submission" date="2018-03" db="EMBL/GenBank/DDBJ databases">
        <authorList>
            <person name="Sun L."/>
            <person name="Liu H."/>
            <person name="Chen W."/>
            <person name="Huang K."/>
            <person name="Liu W."/>
            <person name="Gao X."/>
        </authorList>
    </citation>
    <scope>NUCLEOTIDE SEQUENCE [LARGE SCALE GENOMIC DNA]</scope>
    <source>
        <strain evidence="4">SH9</strain>
    </source>
</reference>